<reference evidence="1 2" key="1">
    <citation type="submission" date="2019-08" db="EMBL/GenBank/DDBJ databases">
        <title>In-depth cultivation of the pig gut microbiome towards novel bacterial diversity and tailored functional studies.</title>
        <authorList>
            <person name="Wylensek D."/>
            <person name="Hitch T.C.A."/>
            <person name="Clavel T."/>
        </authorList>
    </citation>
    <scope>NUCLEOTIDE SEQUENCE [LARGE SCALE GENOMIC DNA]</scope>
    <source>
        <strain evidence="1 2">WCA-693-APC-MOT-I</strain>
    </source>
</reference>
<dbReference type="Proteomes" id="UP000482209">
    <property type="component" value="Unassembled WGS sequence"/>
</dbReference>
<keyword evidence="2" id="KW-1185">Reference proteome</keyword>
<dbReference type="AlphaFoldDB" id="A0A6L5XVN2"/>
<evidence type="ECO:0000313" key="1">
    <source>
        <dbReference type="EMBL" id="MSS62875.1"/>
    </source>
</evidence>
<name>A0A6L5XVN2_9FIRM</name>
<comment type="caution">
    <text evidence="1">The sequence shown here is derived from an EMBL/GenBank/DDBJ whole genome shotgun (WGS) entry which is preliminary data.</text>
</comment>
<sequence>MNISDSFRENVEKLEIPKYPFYGYDNSEEIDKDVDYIKSLYPSDVQLIQREVEEECDKLEYDGSCMFDLYPDRVHLNTIVDKIYDTVSATSEDEVSKEEINNSNIANSPWPWNHCGPNRTCPPPRPDHRPDGRPNWRRDLIESLLFNEMLHRRRRHRSRKRWTNY</sequence>
<organism evidence="1 2">
    <name type="scientific">Velocimicrobium porci</name>
    <dbReference type="NCBI Taxonomy" id="2606634"/>
    <lineage>
        <taxon>Bacteria</taxon>
        <taxon>Bacillati</taxon>
        <taxon>Bacillota</taxon>
        <taxon>Clostridia</taxon>
        <taxon>Lachnospirales</taxon>
        <taxon>Lachnospiraceae</taxon>
        <taxon>Velocimicrobium</taxon>
    </lineage>
</organism>
<accession>A0A6L5XVN2</accession>
<gene>
    <name evidence="1" type="ORF">FYJ58_03160</name>
</gene>
<evidence type="ECO:0000313" key="2">
    <source>
        <dbReference type="Proteomes" id="UP000482209"/>
    </source>
</evidence>
<dbReference type="RefSeq" id="WP_154517106.1">
    <property type="nucleotide sequence ID" value="NZ_VUMT01000003.1"/>
</dbReference>
<dbReference type="EMBL" id="VUMT01000003">
    <property type="protein sequence ID" value="MSS62875.1"/>
    <property type="molecule type" value="Genomic_DNA"/>
</dbReference>
<proteinExistence type="predicted"/>
<protein>
    <submittedName>
        <fullName evidence="1">Uncharacterized protein</fullName>
    </submittedName>
</protein>